<organism evidence="12 13">
    <name type="scientific">Salipiger thiooxidans</name>
    <dbReference type="NCBI Taxonomy" id="282683"/>
    <lineage>
        <taxon>Bacteria</taxon>
        <taxon>Pseudomonadati</taxon>
        <taxon>Pseudomonadota</taxon>
        <taxon>Alphaproteobacteria</taxon>
        <taxon>Rhodobacterales</taxon>
        <taxon>Roseobacteraceae</taxon>
        <taxon>Salipiger</taxon>
    </lineage>
</organism>
<keyword evidence="9" id="KW-1003">Cell membrane</keyword>
<dbReference type="CDD" id="cd12152">
    <property type="entry name" value="F1-ATPase_delta"/>
    <property type="match status" value="1"/>
</dbReference>
<evidence type="ECO:0000256" key="2">
    <source>
        <dbReference type="ARBA" id="ARBA00004184"/>
    </source>
</evidence>
<dbReference type="OrthoDB" id="272739at2"/>
<proteinExistence type="inferred from homology"/>
<dbReference type="InterPro" id="IPR024037">
    <property type="entry name" value="Alt_ATP_synth_F1_esu"/>
</dbReference>
<dbReference type="GO" id="GO:0005886">
    <property type="term" value="C:plasma membrane"/>
    <property type="evidence" value="ECO:0007669"/>
    <property type="project" value="UniProtKB-SubCell"/>
</dbReference>
<feature type="domain" description="ATP synthase F1 complex delta/epsilon subunit N-terminal" evidence="11">
    <location>
        <begin position="5"/>
        <end position="81"/>
    </location>
</feature>
<dbReference type="NCBIfam" id="NF009981">
    <property type="entry name" value="PRK13447.1"/>
    <property type="match status" value="1"/>
</dbReference>
<evidence type="ECO:0000256" key="4">
    <source>
        <dbReference type="ARBA" id="ARBA00022448"/>
    </source>
</evidence>
<comment type="function">
    <text evidence="1 9">Produces ATP from ADP in the presence of a proton gradient across the membrane.</text>
</comment>
<dbReference type="STRING" id="282683.SAMN04488105_11726"/>
<sequence length="155" mass="16552">MSAGLHLKVTTPMEVLVDASDVRSVRAEDASGAFGILPGRADFLTSLPASVLRWRDAEGALHFCALRAGLLTVRDGTHVAVACREGILGDDLAALTAKVASLRSDEADADRRARVEQMRLHSQAVRQLMRYLRPGQSNGFAHPPKLDAGPGAEGR</sequence>
<dbReference type="Pfam" id="PF02823">
    <property type="entry name" value="ATP-synt_DE_N"/>
    <property type="match status" value="1"/>
</dbReference>
<dbReference type="Gene3D" id="2.60.15.10">
    <property type="entry name" value="F0F1 ATP synthase delta/epsilon subunit, N-terminal"/>
    <property type="match status" value="1"/>
</dbReference>
<name>A0A1G7K406_9RHOB</name>
<evidence type="ECO:0000256" key="3">
    <source>
        <dbReference type="ARBA" id="ARBA00005712"/>
    </source>
</evidence>
<comment type="subunit">
    <text evidence="9">F-type ATPases have 2 components, CF(1) - the catalytic core - and CF(0) - the membrane proton channel. CF(1) has five subunits: alpha(3), beta(3), gamma(1), delta(1), epsilon(1). CF(0) has three main subunits: a, b and c.</text>
</comment>
<dbReference type="GO" id="GO:0005524">
    <property type="term" value="F:ATP binding"/>
    <property type="evidence" value="ECO:0007669"/>
    <property type="project" value="UniProtKB-UniRule"/>
</dbReference>
<evidence type="ECO:0000313" key="13">
    <source>
        <dbReference type="Proteomes" id="UP000198994"/>
    </source>
</evidence>
<keyword evidence="8 9" id="KW-0139">CF(1)</keyword>
<protein>
    <recommendedName>
        <fullName evidence="9">ATP synthase epsilon chain</fullName>
    </recommendedName>
    <alternativeName>
        <fullName evidence="9">ATP synthase F1 sector epsilon subunit</fullName>
    </alternativeName>
    <alternativeName>
        <fullName evidence="9">F-ATPase epsilon subunit</fullName>
    </alternativeName>
</protein>
<evidence type="ECO:0000256" key="9">
    <source>
        <dbReference type="HAMAP-Rule" id="MF_00530"/>
    </source>
</evidence>
<dbReference type="GO" id="GO:0046933">
    <property type="term" value="F:proton-transporting ATP synthase activity, rotational mechanism"/>
    <property type="evidence" value="ECO:0007669"/>
    <property type="project" value="UniProtKB-UniRule"/>
</dbReference>
<comment type="subcellular location">
    <subcellularLocation>
        <location evidence="9">Cell membrane</location>
        <topology evidence="9">Peripheral membrane protein</topology>
    </subcellularLocation>
    <subcellularLocation>
        <location evidence="2">Endomembrane system</location>
        <topology evidence="2">Peripheral membrane protein</topology>
    </subcellularLocation>
</comment>
<dbReference type="InterPro" id="IPR036771">
    <property type="entry name" value="ATPsynth_dsu/esu_N"/>
</dbReference>
<reference evidence="13" key="1">
    <citation type="submission" date="2016-10" db="EMBL/GenBank/DDBJ databases">
        <authorList>
            <person name="Varghese N."/>
            <person name="Submissions S."/>
        </authorList>
    </citation>
    <scope>NUCLEOTIDE SEQUENCE [LARGE SCALE GENOMIC DNA]</scope>
    <source>
        <strain evidence="13">DSM 10146</strain>
    </source>
</reference>
<evidence type="ECO:0000313" key="12">
    <source>
        <dbReference type="EMBL" id="SDF31830.1"/>
    </source>
</evidence>
<evidence type="ECO:0000256" key="10">
    <source>
        <dbReference type="SAM" id="MobiDB-lite"/>
    </source>
</evidence>
<keyword evidence="9" id="KW-0066">ATP synthesis</keyword>
<comment type="similarity">
    <text evidence="3 9">Belongs to the ATPase epsilon chain family.</text>
</comment>
<keyword evidence="5 9" id="KW-0375">Hydrogen ion transport</keyword>
<dbReference type="InterPro" id="IPR020546">
    <property type="entry name" value="ATP_synth_F1_dsu/esu_N"/>
</dbReference>
<keyword evidence="7 9" id="KW-0472">Membrane</keyword>
<dbReference type="GO" id="GO:0045259">
    <property type="term" value="C:proton-transporting ATP synthase complex"/>
    <property type="evidence" value="ECO:0007669"/>
    <property type="project" value="UniProtKB-KW"/>
</dbReference>
<evidence type="ECO:0000256" key="8">
    <source>
        <dbReference type="ARBA" id="ARBA00023196"/>
    </source>
</evidence>
<evidence type="ECO:0000256" key="1">
    <source>
        <dbReference type="ARBA" id="ARBA00003543"/>
    </source>
</evidence>
<dbReference type="EMBL" id="FNAV01000017">
    <property type="protein sequence ID" value="SDF31830.1"/>
    <property type="molecule type" value="Genomic_DNA"/>
</dbReference>
<keyword evidence="13" id="KW-1185">Reference proteome</keyword>
<evidence type="ECO:0000256" key="5">
    <source>
        <dbReference type="ARBA" id="ARBA00022781"/>
    </source>
</evidence>
<evidence type="ECO:0000259" key="11">
    <source>
        <dbReference type="Pfam" id="PF02823"/>
    </source>
</evidence>
<dbReference type="GO" id="GO:0012505">
    <property type="term" value="C:endomembrane system"/>
    <property type="evidence" value="ECO:0007669"/>
    <property type="project" value="UniProtKB-SubCell"/>
</dbReference>
<dbReference type="InterPro" id="IPR001469">
    <property type="entry name" value="ATP_synth_F1_dsu/esu"/>
</dbReference>
<gene>
    <name evidence="9" type="primary">atpC</name>
    <name evidence="12" type="ORF">SAMN04488105_11726</name>
</gene>
<keyword evidence="6 9" id="KW-0406">Ion transport</keyword>
<dbReference type="RefSeq" id="WP_089962890.1">
    <property type="nucleotide sequence ID" value="NZ_FNAV01000017.1"/>
</dbReference>
<evidence type="ECO:0000256" key="6">
    <source>
        <dbReference type="ARBA" id="ARBA00023065"/>
    </source>
</evidence>
<feature type="region of interest" description="Disordered" evidence="10">
    <location>
        <begin position="134"/>
        <end position="155"/>
    </location>
</feature>
<dbReference type="HAMAP" id="MF_00530">
    <property type="entry name" value="ATP_synth_epsil_bac"/>
    <property type="match status" value="1"/>
</dbReference>
<evidence type="ECO:0000256" key="7">
    <source>
        <dbReference type="ARBA" id="ARBA00023136"/>
    </source>
</evidence>
<dbReference type="Proteomes" id="UP000198994">
    <property type="component" value="Unassembled WGS sequence"/>
</dbReference>
<accession>A0A1G7K406</accession>
<dbReference type="NCBIfam" id="TIGR03166">
    <property type="entry name" value="alt_F1F0_F1_eps"/>
    <property type="match status" value="1"/>
</dbReference>
<dbReference type="SUPFAM" id="SSF51344">
    <property type="entry name" value="Epsilon subunit of F1F0-ATP synthase N-terminal domain"/>
    <property type="match status" value="1"/>
</dbReference>
<keyword evidence="4 9" id="KW-0813">Transport</keyword>
<dbReference type="AlphaFoldDB" id="A0A1G7K406"/>